<evidence type="ECO:0000313" key="3">
    <source>
        <dbReference type="Proteomes" id="UP000001072"/>
    </source>
</evidence>
<evidence type="ECO:0000313" key="2">
    <source>
        <dbReference type="EMBL" id="EGF98009.1"/>
    </source>
</evidence>
<dbReference type="VEuPathDB" id="FungiDB:MELLADRAFT_113897"/>
<feature type="region of interest" description="Disordered" evidence="1">
    <location>
        <begin position="540"/>
        <end position="585"/>
    </location>
</feature>
<protein>
    <submittedName>
        <fullName evidence="2">Uncharacterized protein</fullName>
    </submittedName>
</protein>
<dbReference type="OrthoDB" id="10334765at2759"/>
<feature type="region of interest" description="Disordered" evidence="1">
    <location>
        <begin position="194"/>
        <end position="218"/>
    </location>
</feature>
<feature type="compositionally biased region" description="Polar residues" evidence="1">
    <location>
        <begin position="379"/>
        <end position="405"/>
    </location>
</feature>
<evidence type="ECO:0000256" key="1">
    <source>
        <dbReference type="SAM" id="MobiDB-lite"/>
    </source>
</evidence>
<dbReference type="Proteomes" id="UP000001072">
    <property type="component" value="Unassembled WGS sequence"/>
</dbReference>
<feature type="compositionally biased region" description="Pro residues" evidence="1">
    <location>
        <begin position="201"/>
        <end position="211"/>
    </location>
</feature>
<reference evidence="3" key="1">
    <citation type="journal article" date="2011" name="Proc. Natl. Acad. Sci. U.S.A.">
        <title>Obligate biotrophy features unraveled by the genomic analysis of rust fungi.</title>
        <authorList>
            <person name="Duplessis S."/>
            <person name="Cuomo C.A."/>
            <person name="Lin Y.-C."/>
            <person name="Aerts A."/>
            <person name="Tisserant E."/>
            <person name="Veneault-Fourrey C."/>
            <person name="Joly D.L."/>
            <person name="Hacquard S."/>
            <person name="Amselem J."/>
            <person name="Cantarel B.L."/>
            <person name="Chiu R."/>
            <person name="Coutinho P.M."/>
            <person name="Feau N."/>
            <person name="Field M."/>
            <person name="Frey P."/>
            <person name="Gelhaye E."/>
            <person name="Goldberg J."/>
            <person name="Grabherr M.G."/>
            <person name="Kodira C.D."/>
            <person name="Kohler A."/>
            <person name="Kuees U."/>
            <person name="Lindquist E.A."/>
            <person name="Lucas S.M."/>
            <person name="Mago R."/>
            <person name="Mauceli E."/>
            <person name="Morin E."/>
            <person name="Murat C."/>
            <person name="Pangilinan J.L."/>
            <person name="Park R."/>
            <person name="Pearson M."/>
            <person name="Quesneville H."/>
            <person name="Rouhier N."/>
            <person name="Sakthikumar S."/>
            <person name="Salamov A.A."/>
            <person name="Schmutz J."/>
            <person name="Selles B."/>
            <person name="Shapiro H."/>
            <person name="Tanguay P."/>
            <person name="Tuskan G.A."/>
            <person name="Henrissat B."/>
            <person name="Van de Peer Y."/>
            <person name="Rouze P."/>
            <person name="Ellis J.G."/>
            <person name="Dodds P.N."/>
            <person name="Schein J.E."/>
            <person name="Zhong S."/>
            <person name="Hamelin R.C."/>
            <person name="Grigoriev I.V."/>
            <person name="Szabo L.J."/>
            <person name="Martin F."/>
        </authorList>
    </citation>
    <scope>NUCLEOTIDE SEQUENCE [LARGE SCALE GENOMIC DNA]</scope>
    <source>
        <strain evidence="3">98AG31 / pathotype 3-4-7</strain>
    </source>
</reference>
<feature type="compositionally biased region" description="Polar residues" evidence="1">
    <location>
        <begin position="418"/>
        <end position="428"/>
    </location>
</feature>
<dbReference type="AlphaFoldDB" id="F4SBG8"/>
<dbReference type="GeneID" id="18925129"/>
<keyword evidence="3" id="KW-1185">Reference proteome</keyword>
<accession>F4SBG8</accession>
<name>F4SBG8_MELLP</name>
<gene>
    <name evidence="2" type="ORF">MELLADRAFT_113897</name>
</gene>
<dbReference type="EMBL" id="GL883188">
    <property type="protein sequence ID" value="EGF98009.1"/>
    <property type="molecule type" value="Genomic_DNA"/>
</dbReference>
<dbReference type="RefSeq" id="XP_007418711.1">
    <property type="nucleotide sequence ID" value="XM_007418649.1"/>
</dbReference>
<dbReference type="HOGENOM" id="CLU_442167_0_0_1"/>
<dbReference type="KEGG" id="mlr:MELLADRAFT_113897"/>
<proteinExistence type="predicted"/>
<sequence>MDYRYITHNHRLIVKPLPLPIVGKLSGLSCPLCPSNGGVQLRYQNPFPLKPANIAWKHVTEDMYLLQCHQAHRHPGNEGYVRTLVLEKLIQEIRAKNREFQLCSLPRSLAAIISVPDYNTSTSQIASSTSKPCPGLNGQFGQTHRSTSNAKCTYQLCISCCKLGQSQGQSICVVTSHRYQRVVSLEGISSNNPISTTRLLPAPPSLPPPSQPSQVQSAQANRAVTAKLSQSQLTEYHSNLKDAEQAAKRKKLAEEEQMRRLTIEFWPKAGDSILIRTSAKDWPFFALGQGDLFLFEGHNSGVDNWESMVMVWNTSSKRWVRISLHDAEKYPKVPRKLLIRLSVVNEDECTGLENAKADVNTEGPYESLSMPLTWNALSSRNHTPTRPLSTGNSTNHTPSGPTQWSPFPRKSETPIRPNPSQQRSSSIDSDVVFMGSKNNQEERRNAEPKALKTWPDSGVLLSQALKWHYNIFDIKNIRKAWDLNFGEIYKYGQATAYRVDDWIFIVGAVTLTEVVKATPLITLKEARKTYAEEWKQARESKRKYCGANEGEKRKRCGDSGSAVSRKKMRHNETSTDSSDVEVVYH</sequence>
<organism evidence="3">
    <name type="scientific">Melampsora larici-populina (strain 98AG31 / pathotype 3-4-7)</name>
    <name type="common">Poplar leaf rust fungus</name>
    <dbReference type="NCBI Taxonomy" id="747676"/>
    <lineage>
        <taxon>Eukaryota</taxon>
        <taxon>Fungi</taxon>
        <taxon>Dikarya</taxon>
        <taxon>Basidiomycota</taxon>
        <taxon>Pucciniomycotina</taxon>
        <taxon>Pucciniomycetes</taxon>
        <taxon>Pucciniales</taxon>
        <taxon>Melampsoraceae</taxon>
        <taxon>Melampsora</taxon>
    </lineage>
</organism>
<dbReference type="InParanoid" id="F4SBG8"/>
<feature type="region of interest" description="Disordered" evidence="1">
    <location>
        <begin position="379"/>
        <end position="430"/>
    </location>
</feature>